<evidence type="ECO:0000313" key="2">
    <source>
        <dbReference type="EMBL" id="VEL32093.1"/>
    </source>
</evidence>
<comment type="caution">
    <text evidence="2">The sequence shown here is derived from an EMBL/GenBank/DDBJ whole genome shotgun (WGS) entry which is preliminary data.</text>
</comment>
<reference evidence="2" key="1">
    <citation type="submission" date="2018-11" db="EMBL/GenBank/DDBJ databases">
        <authorList>
            <consortium name="Pathogen Informatics"/>
        </authorList>
    </citation>
    <scope>NUCLEOTIDE SEQUENCE</scope>
</reference>
<keyword evidence="3" id="KW-1185">Reference proteome</keyword>
<sequence>MNAWEKGRLAPRSHFHRFRPIRPLGGAPLLRYPDYPRNTPISRLASSPPGWYHLKVDNTAPAVSVLYAAGLRHLERYSIIEESPTAEVVREKASQKTMKGSPYRGTEDDAVKDGDDEEDEVEDTGLEVRLLTPCLIDRIQVDGAGLEDEMITGLELESRTPSIPLMFSCTYPKGCVA</sequence>
<organism evidence="2 3">
    <name type="scientific">Protopolystoma xenopodis</name>
    <dbReference type="NCBI Taxonomy" id="117903"/>
    <lineage>
        <taxon>Eukaryota</taxon>
        <taxon>Metazoa</taxon>
        <taxon>Spiralia</taxon>
        <taxon>Lophotrochozoa</taxon>
        <taxon>Platyhelminthes</taxon>
        <taxon>Monogenea</taxon>
        <taxon>Polyopisthocotylea</taxon>
        <taxon>Polystomatidea</taxon>
        <taxon>Polystomatidae</taxon>
        <taxon>Protopolystoma</taxon>
    </lineage>
</organism>
<name>A0A448XAA4_9PLAT</name>
<evidence type="ECO:0000256" key="1">
    <source>
        <dbReference type="SAM" id="MobiDB-lite"/>
    </source>
</evidence>
<protein>
    <submittedName>
        <fullName evidence="2">Uncharacterized protein</fullName>
    </submittedName>
</protein>
<feature type="region of interest" description="Disordered" evidence="1">
    <location>
        <begin position="91"/>
        <end position="119"/>
    </location>
</feature>
<proteinExistence type="predicted"/>
<evidence type="ECO:0000313" key="3">
    <source>
        <dbReference type="Proteomes" id="UP000784294"/>
    </source>
</evidence>
<dbReference type="EMBL" id="CAAALY010130096">
    <property type="protein sequence ID" value="VEL32093.1"/>
    <property type="molecule type" value="Genomic_DNA"/>
</dbReference>
<dbReference type="AlphaFoldDB" id="A0A448XAA4"/>
<gene>
    <name evidence="2" type="ORF">PXEA_LOCUS25533</name>
</gene>
<dbReference type="Proteomes" id="UP000784294">
    <property type="component" value="Unassembled WGS sequence"/>
</dbReference>
<accession>A0A448XAA4</accession>